<dbReference type="Pfam" id="PF17900">
    <property type="entry name" value="Peptidase_M1_N"/>
    <property type="match status" value="1"/>
</dbReference>
<comment type="similarity">
    <text evidence="3">Belongs to the peptidase M1 family.</text>
</comment>
<dbReference type="FunFam" id="1.10.390.10:FF:000003">
    <property type="entry name" value="Leukotriene A(4) hydrolase"/>
    <property type="match status" value="1"/>
</dbReference>
<keyword evidence="7 14" id="KW-0479">Metal-binding</keyword>
<dbReference type="Gene3D" id="3.30.2010.30">
    <property type="match status" value="1"/>
</dbReference>
<dbReference type="PRINTS" id="PR00756">
    <property type="entry name" value="ALADIPTASE"/>
</dbReference>
<dbReference type="GO" id="GO:0006508">
    <property type="term" value="P:proteolysis"/>
    <property type="evidence" value="ECO:0007669"/>
    <property type="project" value="UniProtKB-KW"/>
</dbReference>
<dbReference type="SUPFAM" id="SSF55486">
    <property type="entry name" value="Metalloproteases ('zincins'), catalytic domain"/>
    <property type="match status" value="1"/>
</dbReference>
<feature type="active site" description="Proton donor" evidence="12">
    <location>
        <position position="382"/>
    </location>
</feature>
<evidence type="ECO:0000256" key="4">
    <source>
        <dbReference type="ARBA" id="ARBA00022490"/>
    </source>
</evidence>
<protein>
    <recommendedName>
        <fullName evidence="15">Peptidase M1 leukotriene A4 hydrolase/aminopeptidase C-terminal domain-containing protein</fullName>
    </recommendedName>
</protein>
<dbReference type="EMBL" id="GEZM01033892">
    <property type="protein sequence ID" value="JAV84067.1"/>
    <property type="molecule type" value="Transcribed_RNA"/>
</dbReference>
<dbReference type="Pfam" id="PF01433">
    <property type="entry name" value="Peptidase_M1"/>
    <property type="match status" value="1"/>
</dbReference>
<keyword evidence="8" id="KW-0378">Hydrolase</keyword>
<evidence type="ECO:0000256" key="3">
    <source>
        <dbReference type="ARBA" id="ARBA00010136"/>
    </source>
</evidence>
<dbReference type="InterPro" id="IPR001930">
    <property type="entry name" value="Peptidase_M1"/>
</dbReference>
<feature type="binding site" evidence="13">
    <location>
        <begin position="556"/>
        <end position="558"/>
    </location>
    <ligand>
        <name>a peptide</name>
        <dbReference type="ChEBI" id="CHEBI:60466"/>
    </ligand>
</feature>
<dbReference type="InterPro" id="IPR049980">
    <property type="entry name" value="LTA4H_cat"/>
</dbReference>
<feature type="binding site" evidence="14">
    <location>
        <position position="317"/>
    </location>
    <ligand>
        <name>Zn(2+)</name>
        <dbReference type="ChEBI" id="CHEBI:29105"/>
        <note>catalytic</note>
    </ligand>
</feature>
<dbReference type="GO" id="GO:0004301">
    <property type="term" value="F:epoxide hydrolase activity"/>
    <property type="evidence" value="ECO:0007669"/>
    <property type="project" value="TreeGrafter"/>
</dbReference>
<sequence length="603" mass="68349">MHGLSVNDPSSFSRPDSVVVTDLSLNLSVSFEQKIFKGYVDLVVQKVDSAATELILDTQDLDIFEIYDTDSNAKLNYIINSPVAEFGSKLSITLPNKSAQSLNIRIQYATTAKASGLQWLEPEQTAGKVHPFVFSQFQPIHARSVLPCQDTPAVKATYRASITVPSHLTVLMSAVRQDKVVNGDIATSTFVQKVPICAYLIAIAIGAIEGKKIGPRSTVWAEGKLIDQAVYEFGETEMQLRTAEDICGPYVWGIYDLLVLPPSFPFGGMENPCLTFVTPTLLAGDRSLANVVAHEIAHSWTGNLVTNVNWEHFWLNEGFTVFIERKIVGRLTNAEEQDFDAHCGTVSLKETVSVLGTDNPLTCLVVNLEKTHPDDAFSRVPYEKGHTFLRYLENVVGGPSEFEPFLRKYFDHFKFKTLNSNDFKAYFENFFAKNDSIKKIDWNAWFYSPGMPPVVPAYNTKVLDLCNEYKTKLLSNSLYKKEDFKHLDMKVLIHVLQEIFEGDPQPVEKLKAIDDLLGLSAMQNSEVKFMWLRIALKARWEEKIQETLDWINVVGRMKYVRPLHRDLYNWEKARQQAITNYYSNCHTMMHVVSYTARKDLHLV</sequence>
<keyword evidence="5" id="KW-0325">Glycoprotein</keyword>
<evidence type="ECO:0000256" key="8">
    <source>
        <dbReference type="ARBA" id="ARBA00022801"/>
    </source>
</evidence>
<dbReference type="Gene3D" id="2.60.40.1730">
    <property type="entry name" value="tricorn interacting facor f3 domain"/>
    <property type="match status" value="1"/>
</dbReference>
<evidence type="ECO:0000256" key="10">
    <source>
        <dbReference type="ARBA" id="ARBA00023049"/>
    </source>
</evidence>
<evidence type="ECO:0000256" key="1">
    <source>
        <dbReference type="ARBA" id="ARBA00004496"/>
    </source>
</evidence>
<dbReference type="FunFam" id="2.60.40.1730:FF:000004">
    <property type="entry name" value="Leukotriene A(4) hydrolase"/>
    <property type="match status" value="1"/>
</dbReference>
<dbReference type="InterPro" id="IPR014782">
    <property type="entry name" value="Peptidase_M1_dom"/>
</dbReference>
<keyword evidence="11" id="KW-0449">Lipoprotein</keyword>
<dbReference type="PANTHER" id="PTHR45726:SF3">
    <property type="entry name" value="LEUKOTRIENE A-4 HYDROLASE"/>
    <property type="match status" value="1"/>
</dbReference>
<dbReference type="InterPro" id="IPR027268">
    <property type="entry name" value="Peptidase_M4/M1_CTD_sf"/>
</dbReference>
<dbReference type="FunFam" id="3.30.2010.30:FF:000001">
    <property type="entry name" value="Leukotriene A(4) hydrolase"/>
    <property type="match status" value="1"/>
</dbReference>
<evidence type="ECO:0000256" key="7">
    <source>
        <dbReference type="ARBA" id="ARBA00022723"/>
    </source>
</evidence>
<dbReference type="GO" id="GO:0004177">
    <property type="term" value="F:aminopeptidase activity"/>
    <property type="evidence" value="ECO:0007669"/>
    <property type="project" value="TreeGrafter"/>
</dbReference>
<dbReference type="InterPro" id="IPR016024">
    <property type="entry name" value="ARM-type_fold"/>
</dbReference>
<evidence type="ECO:0000256" key="12">
    <source>
        <dbReference type="PIRSR" id="PIRSR634015-1"/>
    </source>
</evidence>
<dbReference type="GO" id="GO:0043171">
    <property type="term" value="P:peptide catabolic process"/>
    <property type="evidence" value="ECO:0007669"/>
    <property type="project" value="TreeGrafter"/>
</dbReference>
<dbReference type="InterPro" id="IPR015211">
    <property type="entry name" value="Peptidase_M1_C"/>
</dbReference>
<dbReference type="InterPro" id="IPR045357">
    <property type="entry name" value="Aminopeptidase_N-like_N"/>
</dbReference>
<evidence type="ECO:0000259" key="15">
    <source>
        <dbReference type="SMART" id="SM01263"/>
    </source>
</evidence>
<dbReference type="InterPro" id="IPR034015">
    <property type="entry name" value="M1_LTA4H"/>
</dbReference>
<keyword evidence="10" id="KW-0482">Metalloprotease</keyword>
<dbReference type="GO" id="GO:0098552">
    <property type="term" value="C:side of membrane"/>
    <property type="evidence" value="ECO:0007669"/>
    <property type="project" value="UniProtKB-KW"/>
</dbReference>
<organism evidence="16">
    <name type="scientific">Photinus pyralis</name>
    <name type="common">Common eastern firefly</name>
    <name type="synonym">Lampyris pyralis</name>
    <dbReference type="NCBI Taxonomy" id="7054"/>
    <lineage>
        <taxon>Eukaryota</taxon>
        <taxon>Metazoa</taxon>
        <taxon>Ecdysozoa</taxon>
        <taxon>Arthropoda</taxon>
        <taxon>Hexapoda</taxon>
        <taxon>Insecta</taxon>
        <taxon>Pterygota</taxon>
        <taxon>Neoptera</taxon>
        <taxon>Endopterygota</taxon>
        <taxon>Coleoptera</taxon>
        <taxon>Polyphaga</taxon>
        <taxon>Elateriformia</taxon>
        <taxon>Elateroidea</taxon>
        <taxon>Lampyridae</taxon>
        <taxon>Lampyrinae</taxon>
        <taxon>Photinus</taxon>
    </lineage>
</organism>
<dbReference type="InterPro" id="IPR042097">
    <property type="entry name" value="Aminopeptidase_N-like_N_sf"/>
</dbReference>
<feature type="binding site" evidence="14">
    <location>
        <position position="294"/>
    </location>
    <ligand>
        <name>Zn(2+)</name>
        <dbReference type="ChEBI" id="CHEBI:29105"/>
        <note>catalytic</note>
    </ligand>
</feature>
<evidence type="ECO:0000256" key="6">
    <source>
        <dbReference type="ARBA" id="ARBA00022670"/>
    </source>
</evidence>
<evidence type="ECO:0000256" key="2">
    <source>
        <dbReference type="ARBA" id="ARBA00004609"/>
    </source>
</evidence>
<dbReference type="SUPFAM" id="SSF63737">
    <property type="entry name" value="Leukotriene A4 hydrolase N-terminal domain"/>
    <property type="match status" value="1"/>
</dbReference>
<keyword evidence="9 14" id="KW-0862">Zinc</keyword>
<dbReference type="Gene3D" id="1.25.40.320">
    <property type="entry name" value="Peptidase M1, leukotriene A4 hydrolase/aminopeptidase C-terminal domain"/>
    <property type="match status" value="1"/>
</dbReference>
<dbReference type="Gene3D" id="1.10.390.10">
    <property type="entry name" value="Neutral Protease Domain 2"/>
    <property type="match status" value="1"/>
</dbReference>
<feature type="active site" description="Proton acceptor" evidence="12">
    <location>
        <position position="295"/>
    </location>
</feature>
<evidence type="ECO:0000256" key="9">
    <source>
        <dbReference type="ARBA" id="ARBA00022833"/>
    </source>
</evidence>
<evidence type="ECO:0000313" key="16">
    <source>
        <dbReference type="EMBL" id="JAV84067.1"/>
    </source>
</evidence>
<evidence type="ECO:0000256" key="13">
    <source>
        <dbReference type="PIRSR" id="PIRSR634015-2"/>
    </source>
</evidence>
<evidence type="ECO:0000256" key="5">
    <source>
        <dbReference type="ARBA" id="ARBA00022622"/>
    </source>
</evidence>
<comment type="cofactor">
    <cofactor evidence="14">
        <name>Zn(2+)</name>
        <dbReference type="ChEBI" id="CHEBI:29105"/>
    </cofactor>
    <text evidence="14">Binds 1 zinc ion per subunit.</text>
</comment>
<dbReference type="InterPro" id="IPR038502">
    <property type="entry name" value="M1_LTA-4_hydro/amino_C_sf"/>
</dbReference>
<dbReference type="AlphaFoldDB" id="A0A1Y1MLJ2"/>
<dbReference type="PANTHER" id="PTHR45726">
    <property type="entry name" value="LEUKOTRIENE A-4 HYDROLASE"/>
    <property type="match status" value="1"/>
</dbReference>
<evidence type="ECO:0000256" key="11">
    <source>
        <dbReference type="ARBA" id="ARBA00023288"/>
    </source>
</evidence>
<comment type="subcellular location">
    <subcellularLocation>
        <location evidence="2">Cell membrane</location>
        <topology evidence="2">Lipid-anchor</topology>
        <topology evidence="2">GPI-anchor</topology>
    </subcellularLocation>
    <subcellularLocation>
        <location evidence="1">Cytoplasm</location>
    </subcellularLocation>
</comment>
<feature type="domain" description="Peptidase M1 leukotriene A4 hydrolase/aminopeptidase C-terminal" evidence="15">
    <location>
        <begin position="457"/>
        <end position="600"/>
    </location>
</feature>
<proteinExistence type="inferred from homology"/>
<keyword evidence="5" id="KW-0336">GPI-anchor</keyword>
<feature type="binding site" evidence="13">
    <location>
        <begin position="265"/>
        <end position="270"/>
    </location>
    <ligand>
        <name>a peptide</name>
        <dbReference type="ChEBI" id="CHEBI:60466"/>
    </ligand>
</feature>
<keyword evidence="5" id="KW-0472">Membrane</keyword>
<dbReference type="SMART" id="SM01263">
    <property type="entry name" value="Leuk-A4-hydro_C"/>
    <property type="match status" value="1"/>
</dbReference>
<accession>A0A1Y1MLJ2</accession>
<dbReference type="CDD" id="cd09599">
    <property type="entry name" value="M1_LTA4H"/>
    <property type="match status" value="1"/>
</dbReference>
<evidence type="ECO:0000256" key="14">
    <source>
        <dbReference type="PIRSR" id="PIRSR634015-3"/>
    </source>
</evidence>
<feature type="binding site" evidence="14">
    <location>
        <position position="298"/>
    </location>
    <ligand>
        <name>Zn(2+)</name>
        <dbReference type="ChEBI" id="CHEBI:29105"/>
        <note>catalytic</note>
    </ligand>
</feature>
<name>A0A1Y1MLJ2_PHOPY</name>
<keyword evidence="6" id="KW-0645">Protease</keyword>
<dbReference type="GO" id="GO:0005886">
    <property type="term" value="C:plasma membrane"/>
    <property type="evidence" value="ECO:0007669"/>
    <property type="project" value="UniProtKB-SubCell"/>
</dbReference>
<dbReference type="GO" id="GO:0008237">
    <property type="term" value="F:metallopeptidase activity"/>
    <property type="evidence" value="ECO:0007669"/>
    <property type="project" value="UniProtKB-KW"/>
</dbReference>
<keyword evidence="4" id="KW-0963">Cytoplasm</keyword>
<feature type="binding site" evidence="13">
    <location>
        <begin position="136"/>
        <end position="138"/>
    </location>
    <ligand>
        <name>a peptide</name>
        <dbReference type="ChEBI" id="CHEBI:60466"/>
    </ligand>
</feature>
<dbReference type="Pfam" id="PF09127">
    <property type="entry name" value="Leuk-A4-hydro_C"/>
    <property type="match status" value="1"/>
</dbReference>
<dbReference type="GO" id="GO:0005829">
    <property type="term" value="C:cytosol"/>
    <property type="evidence" value="ECO:0007669"/>
    <property type="project" value="TreeGrafter"/>
</dbReference>
<dbReference type="SUPFAM" id="SSF48371">
    <property type="entry name" value="ARM repeat"/>
    <property type="match status" value="1"/>
</dbReference>
<dbReference type="GO" id="GO:0008270">
    <property type="term" value="F:zinc ion binding"/>
    <property type="evidence" value="ECO:0007669"/>
    <property type="project" value="InterPro"/>
</dbReference>
<reference evidence="16" key="1">
    <citation type="journal article" date="2016" name="Sci. Rep.">
        <title>Molecular characterization of firefly nuptial gifts: a multi-omics approach sheds light on postcopulatory sexual selection.</title>
        <authorList>
            <person name="Al-Wathiqui N."/>
            <person name="Fallon T.R."/>
            <person name="South A."/>
            <person name="Weng J.K."/>
            <person name="Lewis S.M."/>
        </authorList>
    </citation>
    <scope>NUCLEOTIDE SEQUENCE</scope>
</reference>